<keyword evidence="2" id="KW-1185">Reference proteome</keyword>
<dbReference type="Proteomes" id="UP001629230">
    <property type="component" value="Unassembled WGS sequence"/>
</dbReference>
<name>A0ABW9ATY3_9BURK</name>
<gene>
    <name evidence="1" type="ORF">PQR57_23780</name>
</gene>
<protein>
    <submittedName>
        <fullName evidence="1">Uncharacterized protein</fullName>
    </submittedName>
</protein>
<proteinExistence type="predicted"/>
<sequence length="124" mass="14223">MSIQRLLSTFSRVLVSKMTFDGSSSAYMPGAVDSAACRLFLKIRMATLDEWVPLKQFLTRALRQKAQRFERLCGQAGWVLALQAVENFNHGYGSQAERDMKSVLFRFHRACRFCNAFFSFQPLL</sequence>
<dbReference type="RefSeq" id="WP_408179033.1">
    <property type="nucleotide sequence ID" value="NZ_JAQQEZ010000017.1"/>
</dbReference>
<reference evidence="1 2" key="1">
    <citation type="journal article" date="2024" name="Chem. Sci.">
        <title>Discovery of megapolipeptins by genome mining of a Burkholderiales bacteria collection.</title>
        <authorList>
            <person name="Paulo B.S."/>
            <person name="Recchia M.J.J."/>
            <person name="Lee S."/>
            <person name="Fergusson C.H."/>
            <person name="Romanowski S.B."/>
            <person name="Hernandez A."/>
            <person name="Krull N."/>
            <person name="Liu D.Y."/>
            <person name="Cavanagh H."/>
            <person name="Bos A."/>
            <person name="Gray C.A."/>
            <person name="Murphy B.T."/>
            <person name="Linington R.G."/>
            <person name="Eustaquio A.S."/>
        </authorList>
    </citation>
    <scope>NUCLEOTIDE SEQUENCE [LARGE SCALE GENOMIC DNA]</scope>
    <source>
        <strain evidence="1 2">RL17-350-BIC-A</strain>
    </source>
</reference>
<evidence type="ECO:0000313" key="1">
    <source>
        <dbReference type="EMBL" id="MFM0004032.1"/>
    </source>
</evidence>
<accession>A0ABW9ATY3</accession>
<evidence type="ECO:0000313" key="2">
    <source>
        <dbReference type="Proteomes" id="UP001629230"/>
    </source>
</evidence>
<organism evidence="1 2">
    <name type="scientific">Paraburkholderia dipogonis</name>
    <dbReference type="NCBI Taxonomy" id="1211383"/>
    <lineage>
        <taxon>Bacteria</taxon>
        <taxon>Pseudomonadati</taxon>
        <taxon>Pseudomonadota</taxon>
        <taxon>Betaproteobacteria</taxon>
        <taxon>Burkholderiales</taxon>
        <taxon>Burkholderiaceae</taxon>
        <taxon>Paraburkholderia</taxon>
    </lineage>
</organism>
<dbReference type="EMBL" id="JAQQEZ010000017">
    <property type="protein sequence ID" value="MFM0004032.1"/>
    <property type="molecule type" value="Genomic_DNA"/>
</dbReference>
<comment type="caution">
    <text evidence="1">The sequence shown here is derived from an EMBL/GenBank/DDBJ whole genome shotgun (WGS) entry which is preliminary data.</text>
</comment>